<evidence type="ECO:0000256" key="1">
    <source>
        <dbReference type="SAM" id="MobiDB-lite"/>
    </source>
</evidence>
<name>A0A6J4TIJ2_9ACTN</name>
<feature type="compositionally biased region" description="Basic residues" evidence="1">
    <location>
        <begin position="110"/>
        <end position="126"/>
    </location>
</feature>
<feature type="compositionally biased region" description="Basic residues" evidence="1">
    <location>
        <begin position="71"/>
        <end position="101"/>
    </location>
</feature>
<accession>A0A6J4TIJ2</accession>
<feature type="compositionally biased region" description="Basic and acidic residues" evidence="1">
    <location>
        <begin position="127"/>
        <end position="140"/>
    </location>
</feature>
<evidence type="ECO:0000313" key="2">
    <source>
        <dbReference type="EMBL" id="CAA9522925.1"/>
    </source>
</evidence>
<sequence>VRPAATRPPHRAAAADPAAASDLRGARRHARGRLERRPAAYRGFDRLAAHRPDDRRRHRGRRARRGDLRPHAGRRRRRRRITQRPGKRLARVATGRSHRPHQPSGPGPALRRRRRHGRRRRRGSRRGAREDRRDARRSALDRSAAGDRPALGAHRRPRAGRRGAAGPADAV</sequence>
<protein>
    <submittedName>
        <fullName evidence="2">Uncharacterized protein</fullName>
    </submittedName>
</protein>
<organism evidence="2">
    <name type="scientific">uncultured Solirubrobacteraceae bacterium</name>
    <dbReference type="NCBI Taxonomy" id="1162706"/>
    <lineage>
        <taxon>Bacteria</taxon>
        <taxon>Bacillati</taxon>
        <taxon>Actinomycetota</taxon>
        <taxon>Thermoleophilia</taxon>
        <taxon>Solirubrobacterales</taxon>
        <taxon>Solirubrobacteraceae</taxon>
        <taxon>environmental samples</taxon>
    </lineage>
</organism>
<gene>
    <name evidence="2" type="ORF">AVDCRST_MAG67-3831</name>
</gene>
<feature type="compositionally biased region" description="Low complexity" evidence="1">
    <location>
        <begin position="162"/>
        <end position="171"/>
    </location>
</feature>
<feature type="non-terminal residue" evidence="2">
    <location>
        <position position="171"/>
    </location>
</feature>
<feature type="compositionally biased region" description="Low complexity" evidence="1">
    <location>
        <begin position="1"/>
        <end position="20"/>
    </location>
</feature>
<feature type="compositionally biased region" description="Basic and acidic residues" evidence="1">
    <location>
        <begin position="32"/>
        <end position="55"/>
    </location>
</feature>
<dbReference type="EMBL" id="CADCVQ010000148">
    <property type="protein sequence ID" value="CAA9522925.1"/>
    <property type="molecule type" value="Genomic_DNA"/>
</dbReference>
<feature type="region of interest" description="Disordered" evidence="1">
    <location>
        <begin position="1"/>
        <end position="171"/>
    </location>
</feature>
<feature type="non-terminal residue" evidence="2">
    <location>
        <position position="1"/>
    </location>
</feature>
<reference evidence="2" key="1">
    <citation type="submission" date="2020-02" db="EMBL/GenBank/DDBJ databases">
        <authorList>
            <person name="Meier V. D."/>
        </authorList>
    </citation>
    <scope>NUCLEOTIDE SEQUENCE</scope>
    <source>
        <strain evidence="2">AVDCRST_MAG67</strain>
    </source>
</reference>
<dbReference type="AlphaFoldDB" id="A0A6J4TIJ2"/>
<feature type="compositionally biased region" description="Low complexity" evidence="1">
    <location>
        <begin position="141"/>
        <end position="152"/>
    </location>
</feature>
<proteinExistence type="predicted"/>